<protein>
    <submittedName>
        <fullName evidence="2">Uncharacterized protein</fullName>
    </submittedName>
</protein>
<keyword evidence="1" id="KW-0812">Transmembrane</keyword>
<keyword evidence="1" id="KW-0472">Membrane</keyword>
<accession>A0A0L8I0P3</accession>
<proteinExistence type="predicted"/>
<name>A0A0L8I0P3_OCTBM</name>
<feature type="transmembrane region" description="Helical" evidence="1">
    <location>
        <begin position="6"/>
        <end position="29"/>
    </location>
</feature>
<feature type="transmembrane region" description="Helical" evidence="1">
    <location>
        <begin position="58"/>
        <end position="77"/>
    </location>
</feature>
<keyword evidence="1" id="KW-1133">Transmembrane helix</keyword>
<organism evidence="2">
    <name type="scientific">Octopus bimaculoides</name>
    <name type="common">California two-spotted octopus</name>
    <dbReference type="NCBI Taxonomy" id="37653"/>
    <lineage>
        <taxon>Eukaryota</taxon>
        <taxon>Metazoa</taxon>
        <taxon>Spiralia</taxon>
        <taxon>Lophotrochozoa</taxon>
        <taxon>Mollusca</taxon>
        <taxon>Cephalopoda</taxon>
        <taxon>Coleoidea</taxon>
        <taxon>Octopodiformes</taxon>
        <taxon>Octopoda</taxon>
        <taxon>Incirrata</taxon>
        <taxon>Octopodidae</taxon>
        <taxon>Octopus</taxon>
    </lineage>
</organism>
<dbReference type="AlphaFoldDB" id="A0A0L8I0P3"/>
<gene>
    <name evidence="2" type="ORF">OCBIM_22039718mg</name>
</gene>
<sequence>MPTQKSVYLWQNILALVVAFTVFTLVFSFPRSQHRRFQINTSWQQQQRQAIPRMDDTFFLFLLLLFCQWCISFIYSVRSSEEILAPVLIKLDV</sequence>
<dbReference type="EMBL" id="KQ416816">
    <property type="protein sequence ID" value="KOF95037.1"/>
    <property type="molecule type" value="Genomic_DNA"/>
</dbReference>
<evidence type="ECO:0000256" key="1">
    <source>
        <dbReference type="SAM" id="Phobius"/>
    </source>
</evidence>
<evidence type="ECO:0000313" key="2">
    <source>
        <dbReference type="EMBL" id="KOF95037.1"/>
    </source>
</evidence>
<reference evidence="2" key="1">
    <citation type="submission" date="2015-07" db="EMBL/GenBank/DDBJ databases">
        <title>MeaNS - Measles Nucleotide Surveillance Program.</title>
        <authorList>
            <person name="Tran T."/>
            <person name="Druce J."/>
        </authorList>
    </citation>
    <scope>NUCLEOTIDE SEQUENCE</scope>
    <source>
        <strain evidence="2">UCB-OBI-ISO-001</strain>
        <tissue evidence="2">Gonad</tissue>
    </source>
</reference>